<organism evidence="2 3">
    <name type="scientific">Wickerhamomyces pijperi</name>
    <name type="common">Yeast</name>
    <name type="synonym">Pichia pijperi</name>
    <dbReference type="NCBI Taxonomy" id="599730"/>
    <lineage>
        <taxon>Eukaryota</taxon>
        <taxon>Fungi</taxon>
        <taxon>Dikarya</taxon>
        <taxon>Ascomycota</taxon>
        <taxon>Saccharomycotina</taxon>
        <taxon>Saccharomycetes</taxon>
        <taxon>Phaffomycetales</taxon>
        <taxon>Wickerhamomycetaceae</taxon>
        <taxon>Wickerhamomyces</taxon>
    </lineage>
</organism>
<reference evidence="2" key="2">
    <citation type="submission" date="2021-01" db="EMBL/GenBank/DDBJ databases">
        <authorList>
            <person name="Schikora-Tamarit M.A."/>
        </authorList>
    </citation>
    <scope>NUCLEOTIDE SEQUENCE</scope>
    <source>
        <strain evidence="2">CBS2887</strain>
    </source>
</reference>
<proteinExistence type="predicted"/>
<gene>
    <name evidence="2" type="ORF">WICPIJ_007639</name>
</gene>
<keyword evidence="1" id="KW-0472">Membrane</keyword>
<keyword evidence="1" id="KW-0812">Transmembrane</keyword>
<feature type="transmembrane region" description="Helical" evidence="1">
    <location>
        <begin position="59"/>
        <end position="82"/>
    </location>
</feature>
<evidence type="ECO:0000313" key="3">
    <source>
        <dbReference type="Proteomes" id="UP000774326"/>
    </source>
</evidence>
<keyword evidence="1" id="KW-1133">Transmembrane helix</keyword>
<keyword evidence="3" id="KW-1185">Reference proteome</keyword>
<evidence type="ECO:0000256" key="1">
    <source>
        <dbReference type="SAM" id="Phobius"/>
    </source>
</evidence>
<feature type="transmembrane region" description="Helical" evidence="1">
    <location>
        <begin position="132"/>
        <end position="152"/>
    </location>
</feature>
<accession>A0A9P8Q1A0</accession>
<dbReference type="Proteomes" id="UP000774326">
    <property type="component" value="Unassembled WGS sequence"/>
</dbReference>
<comment type="caution">
    <text evidence="2">The sequence shown here is derived from an EMBL/GenBank/DDBJ whole genome shotgun (WGS) entry which is preliminary data.</text>
</comment>
<protein>
    <submittedName>
        <fullName evidence="2">Uncharacterized protein</fullName>
    </submittedName>
</protein>
<dbReference type="AlphaFoldDB" id="A0A9P8Q1A0"/>
<name>A0A9P8Q1A0_WICPI</name>
<evidence type="ECO:0000313" key="2">
    <source>
        <dbReference type="EMBL" id="KAH3681370.1"/>
    </source>
</evidence>
<sequence>MKPLPHLRNFATVGTCDLQANAPSDWLLAQCIPVIPSSKQSSTQTCQTYHKLLKSYIDLGLIVVSFDLALIIELLKFFILAIRSLSLSWKSSERDVWCLALVRLGSKVDNPLSELVSFSTSKLYTEFLDLDLLLIGLFQFLAILCSSSILALNSEMVVGIELYPETSEFIPACECSSEFIPADEGLEMAVSPVSDGGGLRMFLVTT</sequence>
<reference evidence="2" key="1">
    <citation type="journal article" date="2021" name="Open Biol.">
        <title>Shared evolutionary footprints suggest mitochondrial oxidative damage underlies multiple complex I losses in fungi.</title>
        <authorList>
            <person name="Schikora-Tamarit M.A."/>
            <person name="Marcet-Houben M."/>
            <person name="Nosek J."/>
            <person name="Gabaldon T."/>
        </authorList>
    </citation>
    <scope>NUCLEOTIDE SEQUENCE</scope>
    <source>
        <strain evidence="2">CBS2887</strain>
    </source>
</reference>
<dbReference type="EMBL" id="JAEUBG010004437">
    <property type="protein sequence ID" value="KAH3681370.1"/>
    <property type="molecule type" value="Genomic_DNA"/>
</dbReference>